<protein>
    <submittedName>
        <fullName evidence="2">Uncharacterized protein</fullName>
    </submittedName>
</protein>
<gene>
    <name evidence="2" type="ORF">RRG08_034943</name>
</gene>
<comment type="caution">
    <text evidence="2">The sequence shown here is derived from an EMBL/GenBank/DDBJ whole genome shotgun (WGS) entry which is preliminary data.</text>
</comment>
<sequence>MRGGLWRAGPHRPGVTDGHDGRADQYTGQVAFLSARFMANILTRAAATHPRLSQAREKMQSQPEDDISG</sequence>
<dbReference type="Proteomes" id="UP001283361">
    <property type="component" value="Unassembled WGS sequence"/>
</dbReference>
<dbReference type="AlphaFoldDB" id="A0AAE0Y221"/>
<accession>A0AAE0Y221</accession>
<evidence type="ECO:0000256" key="1">
    <source>
        <dbReference type="SAM" id="MobiDB-lite"/>
    </source>
</evidence>
<feature type="region of interest" description="Disordered" evidence="1">
    <location>
        <begin position="1"/>
        <end position="22"/>
    </location>
</feature>
<organism evidence="2 3">
    <name type="scientific">Elysia crispata</name>
    <name type="common">lettuce slug</name>
    <dbReference type="NCBI Taxonomy" id="231223"/>
    <lineage>
        <taxon>Eukaryota</taxon>
        <taxon>Metazoa</taxon>
        <taxon>Spiralia</taxon>
        <taxon>Lophotrochozoa</taxon>
        <taxon>Mollusca</taxon>
        <taxon>Gastropoda</taxon>
        <taxon>Heterobranchia</taxon>
        <taxon>Euthyneura</taxon>
        <taxon>Panpulmonata</taxon>
        <taxon>Sacoglossa</taxon>
        <taxon>Placobranchoidea</taxon>
        <taxon>Plakobranchidae</taxon>
        <taxon>Elysia</taxon>
    </lineage>
</organism>
<evidence type="ECO:0000313" key="2">
    <source>
        <dbReference type="EMBL" id="KAK3730197.1"/>
    </source>
</evidence>
<reference evidence="2" key="1">
    <citation type="journal article" date="2023" name="G3 (Bethesda)">
        <title>A reference genome for the long-term kleptoplast-retaining sea slug Elysia crispata morphotype clarki.</title>
        <authorList>
            <person name="Eastman K.E."/>
            <person name="Pendleton A.L."/>
            <person name="Shaikh M.A."/>
            <person name="Suttiyut T."/>
            <person name="Ogas R."/>
            <person name="Tomko P."/>
            <person name="Gavelis G."/>
            <person name="Widhalm J.R."/>
            <person name="Wisecaver J.H."/>
        </authorList>
    </citation>
    <scope>NUCLEOTIDE SEQUENCE</scope>
    <source>
        <strain evidence="2">ECLA1</strain>
    </source>
</reference>
<feature type="region of interest" description="Disordered" evidence="1">
    <location>
        <begin position="48"/>
        <end position="69"/>
    </location>
</feature>
<name>A0AAE0Y221_9GAST</name>
<proteinExistence type="predicted"/>
<keyword evidence="3" id="KW-1185">Reference proteome</keyword>
<evidence type="ECO:0000313" key="3">
    <source>
        <dbReference type="Proteomes" id="UP001283361"/>
    </source>
</evidence>
<dbReference type="EMBL" id="JAWDGP010007087">
    <property type="protein sequence ID" value="KAK3730197.1"/>
    <property type="molecule type" value="Genomic_DNA"/>
</dbReference>